<dbReference type="GO" id="GO:0032436">
    <property type="term" value="P:positive regulation of proteasomal ubiquitin-dependent protein catabolic process"/>
    <property type="evidence" value="ECO:0007669"/>
    <property type="project" value="TreeGrafter"/>
</dbReference>
<dbReference type="GO" id="GO:0000209">
    <property type="term" value="P:protein polyubiquitination"/>
    <property type="evidence" value="ECO:0007669"/>
    <property type="project" value="TreeGrafter"/>
</dbReference>
<evidence type="ECO:0000313" key="3">
    <source>
        <dbReference type="Proteomes" id="UP000554482"/>
    </source>
</evidence>
<dbReference type="Pfam" id="PF10442">
    <property type="entry name" value="FIST_C"/>
    <property type="match status" value="1"/>
</dbReference>
<accession>A0A7J6X9Z6</accession>
<dbReference type="InterPro" id="IPR019494">
    <property type="entry name" value="FIST_C"/>
</dbReference>
<dbReference type="PANTHER" id="PTHR14939">
    <property type="entry name" value="F-BOX ONLY PROTEIN 22"/>
    <property type="match status" value="1"/>
</dbReference>
<proteinExistence type="predicted"/>
<dbReference type="Proteomes" id="UP000554482">
    <property type="component" value="Unassembled WGS sequence"/>
</dbReference>
<dbReference type="EMBL" id="JABWDY010003688">
    <property type="protein sequence ID" value="KAF5205748.1"/>
    <property type="molecule type" value="Genomic_DNA"/>
</dbReference>
<keyword evidence="3" id="KW-1185">Reference proteome</keyword>
<evidence type="ECO:0000313" key="2">
    <source>
        <dbReference type="EMBL" id="KAF5205748.1"/>
    </source>
</evidence>
<sequence>MICSESQRIWCTGIIDADAVALVFARDRDKPQGSGEIHFNLALSTGVSPVGPIFKGASVRVIKDEESKCSTWLTAKREGSADKLDGDSILQLLAESDIDVLNRDLYLGVTKRRKCSIGTERGKIVSSLAFHEVLGGDEHYLYVRGSGLKTGDTFQFFSPDPQIGLMSRNAVFDNLRALNEKNGDKNIVFGGLVFTCYGRGESFLGQPNIDGSAFLENFPGVPLSGVFCCGEIGRSSSSFAEQDSVVQRSTKCFNHIYSCVYLVIMYTPARSH</sequence>
<dbReference type="PANTHER" id="PTHR14939:SF5">
    <property type="entry name" value="F-BOX ONLY PROTEIN 22"/>
    <property type="match status" value="1"/>
</dbReference>
<feature type="domain" description="FIST C-domain" evidence="1">
    <location>
        <begin position="163"/>
        <end position="234"/>
    </location>
</feature>
<dbReference type="AlphaFoldDB" id="A0A7J6X9Z6"/>
<organism evidence="2 3">
    <name type="scientific">Thalictrum thalictroides</name>
    <name type="common">Rue-anemone</name>
    <name type="synonym">Anemone thalictroides</name>
    <dbReference type="NCBI Taxonomy" id="46969"/>
    <lineage>
        <taxon>Eukaryota</taxon>
        <taxon>Viridiplantae</taxon>
        <taxon>Streptophyta</taxon>
        <taxon>Embryophyta</taxon>
        <taxon>Tracheophyta</taxon>
        <taxon>Spermatophyta</taxon>
        <taxon>Magnoliopsida</taxon>
        <taxon>Ranunculales</taxon>
        <taxon>Ranunculaceae</taxon>
        <taxon>Thalictroideae</taxon>
        <taxon>Thalictrum</taxon>
    </lineage>
</organism>
<name>A0A7J6X9Z6_THATH</name>
<dbReference type="OrthoDB" id="509497at2759"/>
<gene>
    <name evidence="2" type="ORF">FRX31_004666</name>
</gene>
<protein>
    <submittedName>
        <fullName evidence="2">F-box/LRR protein</fullName>
    </submittedName>
</protein>
<reference evidence="2 3" key="1">
    <citation type="submission" date="2020-06" db="EMBL/GenBank/DDBJ databases">
        <title>Transcriptomic and genomic resources for Thalictrum thalictroides and T. hernandezii: Facilitating candidate gene discovery in an emerging model plant lineage.</title>
        <authorList>
            <person name="Arias T."/>
            <person name="Riano-Pachon D.M."/>
            <person name="Di Stilio V.S."/>
        </authorList>
    </citation>
    <scope>NUCLEOTIDE SEQUENCE [LARGE SCALE GENOMIC DNA]</scope>
    <source>
        <strain evidence="3">cv. WT478/WT964</strain>
        <tissue evidence="2">Leaves</tissue>
    </source>
</reference>
<evidence type="ECO:0000259" key="1">
    <source>
        <dbReference type="Pfam" id="PF10442"/>
    </source>
</evidence>
<comment type="caution">
    <text evidence="2">The sequence shown here is derived from an EMBL/GenBank/DDBJ whole genome shotgun (WGS) entry which is preliminary data.</text>
</comment>